<dbReference type="Pfam" id="PF01344">
    <property type="entry name" value="Kelch_1"/>
    <property type="match status" value="2"/>
</dbReference>
<proteinExistence type="predicted"/>
<name>A0A6A6UMH0_9PEZI</name>
<dbReference type="EMBL" id="MU004231">
    <property type="protein sequence ID" value="KAF2672701.1"/>
    <property type="molecule type" value="Genomic_DNA"/>
</dbReference>
<evidence type="ECO:0000313" key="3">
    <source>
        <dbReference type="Proteomes" id="UP000799302"/>
    </source>
</evidence>
<dbReference type="AlphaFoldDB" id="A0A6A6UMH0"/>
<gene>
    <name evidence="2" type="ORF">BT63DRAFT_134147</name>
</gene>
<dbReference type="PANTHER" id="PTHR45632">
    <property type="entry name" value="LD33804P"/>
    <property type="match status" value="1"/>
</dbReference>
<dbReference type="OrthoDB" id="45365at2759"/>
<evidence type="ECO:0000256" key="1">
    <source>
        <dbReference type="SAM" id="SignalP"/>
    </source>
</evidence>
<keyword evidence="3" id="KW-1185">Reference proteome</keyword>
<dbReference type="InterPro" id="IPR011043">
    <property type="entry name" value="Gal_Oxase/kelch_b-propeller"/>
</dbReference>
<evidence type="ECO:0000313" key="2">
    <source>
        <dbReference type="EMBL" id="KAF2672701.1"/>
    </source>
</evidence>
<dbReference type="SMART" id="SM00612">
    <property type="entry name" value="Kelch"/>
    <property type="match status" value="5"/>
</dbReference>
<accession>A0A6A6UMH0</accession>
<dbReference type="SUPFAM" id="SSF50965">
    <property type="entry name" value="Galactose oxidase, central domain"/>
    <property type="match status" value="1"/>
</dbReference>
<feature type="signal peptide" evidence="1">
    <location>
        <begin position="1"/>
        <end position="15"/>
    </location>
</feature>
<keyword evidence="1" id="KW-0732">Signal</keyword>
<feature type="chain" id="PRO_5025408854" evidence="1">
    <location>
        <begin position="16"/>
        <end position="328"/>
    </location>
</feature>
<dbReference type="InterPro" id="IPR015915">
    <property type="entry name" value="Kelch-typ_b-propeller"/>
</dbReference>
<dbReference type="Proteomes" id="UP000799302">
    <property type="component" value="Unassembled WGS sequence"/>
</dbReference>
<sequence length="328" mass="34607">MKSSLFLALPALTNAASYCWKTLAPLPQARQEHATAAIGPDVYAVSGLFANNITDSVAVYHTTTNTWSSAPPLPEAMHHANVATVAGKLYVLGGISHSTGWTSTGKSYRFDPATQKWEALADMPDARGAGVVGVIDNVVYIAGGLSTKNPVDPKMHSGREMQPMVKLTAYHTDTNTWTIYPDLDLPEGRDHAGGAIIDGVFYVVAGRRASPDNNRNTVLAWDLKDRSAGWVERAAMPTTRGGVAGGVVGKKIYIFGGEGNAKVQTGVFPDVDVYDAPSNKWSSEAAMKSPRHGLGAAAVVGETLYLVGGGKTMGIADPVTTNESYGPC</sequence>
<organism evidence="2 3">
    <name type="scientific">Microthyrium microscopicum</name>
    <dbReference type="NCBI Taxonomy" id="703497"/>
    <lineage>
        <taxon>Eukaryota</taxon>
        <taxon>Fungi</taxon>
        <taxon>Dikarya</taxon>
        <taxon>Ascomycota</taxon>
        <taxon>Pezizomycotina</taxon>
        <taxon>Dothideomycetes</taxon>
        <taxon>Dothideomycetes incertae sedis</taxon>
        <taxon>Microthyriales</taxon>
        <taxon>Microthyriaceae</taxon>
        <taxon>Microthyrium</taxon>
    </lineage>
</organism>
<reference evidence="2" key="1">
    <citation type="journal article" date="2020" name="Stud. Mycol.">
        <title>101 Dothideomycetes genomes: a test case for predicting lifestyles and emergence of pathogens.</title>
        <authorList>
            <person name="Haridas S."/>
            <person name="Albert R."/>
            <person name="Binder M."/>
            <person name="Bloem J."/>
            <person name="Labutti K."/>
            <person name="Salamov A."/>
            <person name="Andreopoulos B."/>
            <person name="Baker S."/>
            <person name="Barry K."/>
            <person name="Bills G."/>
            <person name="Bluhm B."/>
            <person name="Cannon C."/>
            <person name="Castanera R."/>
            <person name="Culley D."/>
            <person name="Daum C."/>
            <person name="Ezra D."/>
            <person name="Gonzalez J."/>
            <person name="Henrissat B."/>
            <person name="Kuo A."/>
            <person name="Liang C."/>
            <person name="Lipzen A."/>
            <person name="Lutzoni F."/>
            <person name="Magnuson J."/>
            <person name="Mondo S."/>
            <person name="Nolan M."/>
            <person name="Ohm R."/>
            <person name="Pangilinan J."/>
            <person name="Park H.-J."/>
            <person name="Ramirez L."/>
            <person name="Alfaro M."/>
            <person name="Sun H."/>
            <person name="Tritt A."/>
            <person name="Yoshinaga Y."/>
            <person name="Zwiers L.-H."/>
            <person name="Turgeon B."/>
            <person name="Goodwin S."/>
            <person name="Spatafora J."/>
            <person name="Crous P."/>
            <person name="Grigoriev I."/>
        </authorList>
    </citation>
    <scope>NUCLEOTIDE SEQUENCE</scope>
    <source>
        <strain evidence="2">CBS 115976</strain>
    </source>
</reference>
<dbReference type="Gene3D" id="2.120.10.80">
    <property type="entry name" value="Kelch-type beta propeller"/>
    <property type="match status" value="2"/>
</dbReference>
<dbReference type="InterPro" id="IPR006652">
    <property type="entry name" value="Kelch_1"/>
</dbReference>
<dbReference type="Pfam" id="PF24681">
    <property type="entry name" value="Kelch_KLHDC2_KLHL20_DRC7"/>
    <property type="match status" value="1"/>
</dbReference>
<protein>
    <submittedName>
        <fullName evidence="2">Galactose oxidase</fullName>
    </submittedName>
</protein>